<reference evidence="3" key="2">
    <citation type="submission" date="2023-01" db="EMBL/GenBank/DDBJ databases">
        <authorList>
            <person name="Sun Q."/>
            <person name="Evtushenko L."/>
        </authorList>
    </citation>
    <scope>NUCLEOTIDE SEQUENCE</scope>
    <source>
        <strain evidence="3">VKM B-2935</strain>
    </source>
</reference>
<dbReference type="AlphaFoldDB" id="A0A9W6K7I5"/>
<evidence type="ECO:0000313" key="3">
    <source>
        <dbReference type="EMBL" id="GLK88373.1"/>
    </source>
</evidence>
<dbReference type="SUPFAM" id="SSF160719">
    <property type="entry name" value="gpW/gp25-like"/>
    <property type="match status" value="1"/>
</dbReference>
<name>A0A9W6K7I5_9PSED</name>
<evidence type="ECO:0000313" key="4">
    <source>
        <dbReference type="Proteomes" id="UP001143328"/>
    </source>
</evidence>
<organism evidence="3 4">
    <name type="scientific">Pseudomonas turukhanskensis</name>
    <dbReference type="NCBI Taxonomy" id="1806536"/>
    <lineage>
        <taxon>Bacteria</taxon>
        <taxon>Pseudomonadati</taxon>
        <taxon>Pseudomonadota</taxon>
        <taxon>Gammaproteobacteria</taxon>
        <taxon>Pseudomonadales</taxon>
        <taxon>Pseudomonadaceae</taxon>
        <taxon>Pseudomonas</taxon>
    </lineage>
</organism>
<dbReference type="NCBIfam" id="TIGR03357">
    <property type="entry name" value="VI_zyme"/>
    <property type="match status" value="1"/>
</dbReference>
<dbReference type="InterPro" id="IPR053176">
    <property type="entry name" value="T6SS_TssE1-like"/>
</dbReference>
<accession>A0A9W6K7I5</accession>
<keyword evidence="4" id="KW-1185">Reference proteome</keyword>
<gene>
    <name evidence="3" type="ORF">GCM10017655_14350</name>
</gene>
<dbReference type="InterPro" id="IPR017737">
    <property type="entry name" value="TssE1-like"/>
</dbReference>
<evidence type="ECO:0000259" key="2">
    <source>
        <dbReference type="Pfam" id="PF04965"/>
    </source>
</evidence>
<dbReference type="RefSeq" id="WP_271194596.1">
    <property type="nucleotide sequence ID" value="NZ_BSFN01000003.1"/>
</dbReference>
<sequence>MASPPLQERLQPSLLDRLEDNDRGNPNESADKRVLSMSQLKASVLRDLTWLFNTTALLDAETAAAIPAGSSVVNYGLPALAGRSLSNIDVHAVESLIAQTIATFEPRILRSTLQVKARLLEEGMDHNALAFEIEGDLWALPVPLRLMLTTNLDLETGHVRIVPNEQRRRP</sequence>
<proteinExistence type="predicted"/>
<comment type="caution">
    <text evidence="3">The sequence shown here is derived from an EMBL/GenBank/DDBJ whole genome shotgun (WGS) entry which is preliminary data.</text>
</comment>
<dbReference type="Pfam" id="PF04965">
    <property type="entry name" value="GPW_gp25"/>
    <property type="match status" value="1"/>
</dbReference>
<dbReference type="PANTHER" id="PTHR38595">
    <property type="entry name" value="CYTOPLASMIC PROTEIN-RELATED"/>
    <property type="match status" value="1"/>
</dbReference>
<feature type="region of interest" description="Disordered" evidence="1">
    <location>
        <begin position="1"/>
        <end position="31"/>
    </location>
</feature>
<reference evidence="3" key="1">
    <citation type="journal article" date="2014" name="Int. J. Syst. Evol. Microbiol.">
        <title>Complete genome sequence of Corynebacterium casei LMG S-19264T (=DSM 44701T), isolated from a smear-ripened cheese.</title>
        <authorList>
            <consortium name="US DOE Joint Genome Institute (JGI-PGF)"/>
            <person name="Walter F."/>
            <person name="Albersmeier A."/>
            <person name="Kalinowski J."/>
            <person name="Ruckert C."/>
        </authorList>
    </citation>
    <scope>NUCLEOTIDE SEQUENCE</scope>
    <source>
        <strain evidence="3">VKM B-2935</strain>
    </source>
</reference>
<dbReference type="InterPro" id="IPR007048">
    <property type="entry name" value="IraD/Gp25-like"/>
</dbReference>
<dbReference type="Proteomes" id="UP001143328">
    <property type="component" value="Unassembled WGS sequence"/>
</dbReference>
<feature type="compositionally biased region" description="Basic and acidic residues" evidence="1">
    <location>
        <begin position="16"/>
        <end position="31"/>
    </location>
</feature>
<feature type="domain" description="IraD/Gp25-like" evidence="2">
    <location>
        <begin position="39"/>
        <end position="140"/>
    </location>
</feature>
<dbReference type="PANTHER" id="PTHR38595:SF1">
    <property type="entry name" value="TYPE VI SECRETION SYSTEM COMPONENT TSSE1"/>
    <property type="match status" value="1"/>
</dbReference>
<evidence type="ECO:0000256" key="1">
    <source>
        <dbReference type="SAM" id="MobiDB-lite"/>
    </source>
</evidence>
<dbReference type="EMBL" id="BSFN01000003">
    <property type="protein sequence ID" value="GLK88373.1"/>
    <property type="molecule type" value="Genomic_DNA"/>
</dbReference>
<protein>
    <recommendedName>
        <fullName evidence="2">IraD/Gp25-like domain-containing protein</fullName>
    </recommendedName>
</protein>